<organism evidence="7 8">
    <name type="scientific">Dokdonella immobilis</name>
    <dbReference type="NCBI Taxonomy" id="578942"/>
    <lineage>
        <taxon>Bacteria</taxon>
        <taxon>Pseudomonadati</taxon>
        <taxon>Pseudomonadota</taxon>
        <taxon>Gammaproteobacteria</taxon>
        <taxon>Lysobacterales</taxon>
        <taxon>Rhodanobacteraceae</taxon>
        <taxon>Dokdonella</taxon>
    </lineage>
</organism>
<evidence type="ECO:0000256" key="2">
    <source>
        <dbReference type="ARBA" id="ARBA00022617"/>
    </source>
</evidence>
<dbReference type="InterPro" id="IPR001486">
    <property type="entry name" value="Hemoglobin_trunc"/>
</dbReference>
<evidence type="ECO:0000256" key="3">
    <source>
        <dbReference type="ARBA" id="ARBA00022723"/>
    </source>
</evidence>
<evidence type="ECO:0000256" key="6">
    <source>
        <dbReference type="SAM" id="SignalP"/>
    </source>
</evidence>
<sequence length="144" mass="15257">MKRLLSVMLAAIVGGCASAPPSPAPPSDALYRSLGGTPGIERLVDASLARVHADLRINLFFENTDLADLRRLLIEQICAASGGPCVYTGRSMEEAHSGMNLIDEDFNAFVEDLVAAMNEVALAASTQEQVLGLFGPMKPEIVGQ</sequence>
<evidence type="ECO:0000313" key="8">
    <source>
        <dbReference type="Proteomes" id="UP000198575"/>
    </source>
</evidence>
<reference evidence="7 8" key="1">
    <citation type="submission" date="2016-10" db="EMBL/GenBank/DDBJ databases">
        <authorList>
            <person name="de Groot N.N."/>
        </authorList>
    </citation>
    <scope>NUCLEOTIDE SEQUENCE [LARGE SCALE GENOMIC DNA]</scope>
    <source>
        <strain evidence="7 8">CGMCC 1.7659</strain>
    </source>
</reference>
<dbReference type="InterPro" id="IPR009050">
    <property type="entry name" value="Globin-like_sf"/>
</dbReference>
<dbReference type="GO" id="GO:0019825">
    <property type="term" value="F:oxygen binding"/>
    <property type="evidence" value="ECO:0007669"/>
    <property type="project" value="InterPro"/>
</dbReference>
<dbReference type="SUPFAM" id="SSF46458">
    <property type="entry name" value="Globin-like"/>
    <property type="match status" value="1"/>
</dbReference>
<feature type="binding site" description="distal binding residue" evidence="5">
    <location>
        <position position="96"/>
    </location>
    <ligand>
        <name>heme</name>
        <dbReference type="ChEBI" id="CHEBI:30413"/>
    </ligand>
    <ligandPart>
        <name>Fe</name>
        <dbReference type="ChEBI" id="CHEBI:18248"/>
    </ligandPart>
</feature>
<keyword evidence="8" id="KW-1185">Reference proteome</keyword>
<dbReference type="RefSeq" id="WP_092404350.1">
    <property type="nucleotide sequence ID" value="NZ_FOVF01000002.1"/>
</dbReference>
<dbReference type="Pfam" id="PF01152">
    <property type="entry name" value="Bac_globin"/>
    <property type="match status" value="1"/>
</dbReference>
<protein>
    <submittedName>
        <fullName evidence="7">Hemoglobin</fullName>
    </submittedName>
</protein>
<dbReference type="AlphaFoldDB" id="A0A1I4VIC3"/>
<dbReference type="Gene3D" id="1.10.490.10">
    <property type="entry name" value="Globins"/>
    <property type="match status" value="1"/>
</dbReference>
<dbReference type="InterPro" id="IPR012292">
    <property type="entry name" value="Globin/Proto"/>
</dbReference>
<accession>A0A1I4VIC3</accession>
<feature type="chain" id="PRO_5011612969" evidence="6">
    <location>
        <begin position="20"/>
        <end position="144"/>
    </location>
</feature>
<dbReference type="CDD" id="cd00454">
    <property type="entry name" value="TrHb1_N"/>
    <property type="match status" value="1"/>
</dbReference>
<evidence type="ECO:0000256" key="5">
    <source>
        <dbReference type="PIRSR" id="PIRSR601486-1"/>
    </source>
</evidence>
<dbReference type="GO" id="GO:0020037">
    <property type="term" value="F:heme binding"/>
    <property type="evidence" value="ECO:0007669"/>
    <property type="project" value="InterPro"/>
</dbReference>
<keyword evidence="1" id="KW-0813">Transport</keyword>
<dbReference type="Proteomes" id="UP000198575">
    <property type="component" value="Unassembled WGS sequence"/>
</dbReference>
<dbReference type="EMBL" id="FOVF01000002">
    <property type="protein sequence ID" value="SFN00972.1"/>
    <property type="molecule type" value="Genomic_DNA"/>
</dbReference>
<keyword evidence="2 5" id="KW-0349">Heme</keyword>
<dbReference type="OrthoDB" id="9795814at2"/>
<name>A0A1I4VIC3_9GAMM</name>
<dbReference type="PROSITE" id="PS51257">
    <property type="entry name" value="PROKAR_LIPOPROTEIN"/>
    <property type="match status" value="1"/>
</dbReference>
<proteinExistence type="predicted"/>
<dbReference type="GO" id="GO:0046872">
    <property type="term" value="F:metal ion binding"/>
    <property type="evidence" value="ECO:0007669"/>
    <property type="project" value="UniProtKB-KW"/>
</dbReference>
<evidence type="ECO:0000256" key="1">
    <source>
        <dbReference type="ARBA" id="ARBA00022448"/>
    </source>
</evidence>
<keyword evidence="4 5" id="KW-0408">Iron</keyword>
<evidence type="ECO:0000313" key="7">
    <source>
        <dbReference type="EMBL" id="SFN00972.1"/>
    </source>
</evidence>
<keyword evidence="6" id="KW-0732">Signal</keyword>
<keyword evidence="3 5" id="KW-0479">Metal-binding</keyword>
<evidence type="ECO:0000256" key="4">
    <source>
        <dbReference type="ARBA" id="ARBA00023004"/>
    </source>
</evidence>
<gene>
    <name evidence="7" type="ORF">SAMN05216289_102127</name>
</gene>
<dbReference type="STRING" id="578942.SAMN05216289_102127"/>
<feature type="signal peptide" evidence="6">
    <location>
        <begin position="1"/>
        <end position="19"/>
    </location>
</feature>